<name>A0A7C4NPD1_STAMA</name>
<dbReference type="InterPro" id="IPR018260">
    <property type="entry name" value="Ribosomal_uL22_CS"/>
</dbReference>
<comment type="function">
    <text evidence="4">The globular domain of the protein is located near the polypeptide exit tunnel on the outside of the subunit, while an extended beta-hairpin is found that lines the wall of the exit tunnel in the center of the 70S ribosome.</text>
</comment>
<evidence type="ECO:0000256" key="6">
    <source>
        <dbReference type="RuleBase" id="RU004007"/>
    </source>
</evidence>
<gene>
    <name evidence="4" type="primary">rpl22</name>
    <name evidence="7" type="ORF">ENU09_01635</name>
    <name evidence="8" type="ORF">ENU20_01975</name>
</gene>
<dbReference type="HAMAP" id="MF_01331_A">
    <property type="entry name" value="Ribosomal_uL22_A"/>
    <property type="match status" value="1"/>
</dbReference>
<dbReference type="GO" id="GO:0002181">
    <property type="term" value="P:cytoplasmic translation"/>
    <property type="evidence" value="ECO:0007669"/>
    <property type="project" value="TreeGrafter"/>
</dbReference>
<dbReference type="InterPro" id="IPR036394">
    <property type="entry name" value="Ribosomal_uL22_sf"/>
</dbReference>
<keyword evidence="4 6" id="KW-0699">rRNA-binding</keyword>
<dbReference type="Gene3D" id="3.90.470.10">
    <property type="entry name" value="Ribosomal protein L22/L17"/>
    <property type="match status" value="1"/>
</dbReference>
<dbReference type="InterPro" id="IPR005721">
    <property type="entry name" value="Ribosomal_uL22_euk/arc"/>
</dbReference>
<evidence type="ECO:0000256" key="4">
    <source>
        <dbReference type="HAMAP-Rule" id="MF_01331"/>
    </source>
</evidence>
<keyword evidence="2 4" id="KW-0689">Ribosomal protein</keyword>
<evidence type="ECO:0000256" key="3">
    <source>
        <dbReference type="ARBA" id="ARBA00023274"/>
    </source>
</evidence>
<keyword evidence="4 6" id="KW-0694">RNA-binding</keyword>
<dbReference type="GO" id="GO:0022625">
    <property type="term" value="C:cytosolic large ribosomal subunit"/>
    <property type="evidence" value="ECO:0007669"/>
    <property type="project" value="UniProtKB-UniRule"/>
</dbReference>
<comment type="caution">
    <text evidence="8">The sequence shown here is derived from an EMBL/GenBank/DDBJ whole genome shotgun (WGS) entry which is preliminary data.</text>
</comment>
<dbReference type="PANTHER" id="PTHR11593">
    <property type="entry name" value="60S RIBOSOMAL PROTEIN L17"/>
    <property type="match status" value="1"/>
</dbReference>
<comment type="subunit">
    <text evidence="4 6">Part of the 50S ribosomal subunit.</text>
</comment>
<dbReference type="NCBIfam" id="NF003260">
    <property type="entry name" value="PRK04223.1"/>
    <property type="match status" value="1"/>
</dbReference>
<keyword evidence="3 4" id="KW-0687">Ribonucleoprotein</keyword>
<dbReference type="GO" id="GO:0003735">
    <property type="term" value="F:structural constituent of ribosome"/>
    <property type="evidence" value="ECO:0007669"/>
    <property type="project" value="UniProtKB-UniRule"/>
</dbReference>
<evidence type="ECO:0000313" key="7">
    <source>
        <dbReference type="EMBL" id="HGQ59414.1"/>
    </source>
</evidence>
<dbReference type="AlphaFoldDB" id="A0A7C4NPD1"/>
<protein>
    <recommendedName>
        <fullName evidence="4">Large ribosomal subunit protein uL22</fullName>
    </recommendedName>
</protein>
<evidence type="ECO:0000256" key="1">
    <source>
        <dbReference type="ARBA" id="ARBA00009451"/>
    </source>
</evidence>
<comment type="similarity">
    <text evidence="1 4 5">Belongs to the universal ribosomal protein uL22 family.</text>
</comment>
<dbReference type="SUPFAM" id="SSF54843">
    <property type="entry name" value="Ribosomal protein L22"/>
    <property type="match status" value="1"/>
</dbReference>
<dbReference type="PANTHER" id="PTHR11593:SF10">
    <property type="entry name" value="60S RIBOSOMAL PROTEIN L17"/>
    <property type="match status" value="1"/>
</dbReference>
<organism evidence="8">
    <name type="scientific">Staphylothermus marinus</name>
    <dbReference type="NCBI Taxonomy" id="2280"/>
    <lineage>
        <taxon>Archaea</taxon>
        <taxon>Thermoproteota</taxon>
        <taxon>Thermoprotei</taxon>
        <taxon>Desulfurococcales</taxon>
        <taxon>Desulfurococcaceae</taxon>
        <taxon>Staphylothermus</taxon>
    </lineage>
</organism>
<evidence type="ECO:0000313" key="8">
    <source>
        <dbReference type="EMBL" id="HGQ73829.1"/>
    </source>
</evidence>
<dbReference type="EMBL" id="DTBE01000046">
    <property type="protein sequence ID" value="HGQ59414.1"/>
    <property type="molecule type" value="Genomic_DNA"/>
</dbReference>
<sequence length="157" mass="18366">MPTWQYSVKLYDEKKIAKAVKYDIPVSIKIMSETVRVIRGKKLEDARRILEDVVKLKKPIPFRRYHGKIPHKHGLSNEYGWPAGRYPVKAARYLLELLREVEANAENKGLDKEKLVIYHIAAHKAPTLKRYMPRAFGRATAKFRRMCHVEIIVKEVD</sequence>
<dbReference type="GO" id="GO:0019843">
    <property type="term" value="F:rRNA binding"/>
    <property type="evidence" value="ECO:0007669"/>
    <property type="project" value="UniProtKB-UniRule"/>
</dbReference>
<dbReference type="NCBIfam" id="TIGR01038">
    <property type="entry name" value="uL22_arch_euk"/>
    <property type="match status" value="1"/>
</dbReference>
<dbReference type="InterPro" id="IPR057265">
    <property type="entry name" value="Ribosomal_uL22_arc-type"/>
</dbReference>
<evidence type="ECO:0000256" key="2">
    <source>
        <dbReference type="ARBA" id="ARBA00022980"/>
    </source>
</evidence>
<dbReference type="PROSITE" id="PS00464">
    <property type="entry name" value="RIBOSOMAL_L22"/>
    <property type="match status" value="1"/>
</dbReference>
<reference evidence="8" key="1">
    <citation type="journal article" date="2020" name="mSystems">
        <title>Genome- and Community-Level Interaction Insights into Carbon Utilization and Element Cycling Functions of Hydrothermarchaeota in Hydrothermal Sediment.</title>
        <authorList>
            <person name="Zhou Z."/>
            <person name="Liu Y."/>
            <person name="Xu W."/>
            <person name="Pan J."/>
            <person name="Luo Z.H."/>
            <person name="Li M."/>
        </authorList>
    </citation>
    <scope>NUCLEOTIDE SEQUENCE [LARGE SCALE GENOMIC DNA]</scope>
    <source>
        <strain evidence="7">SpSt-638</strain>
        <strain evidence="8">SpSt-648</strain>
    </source>
</reference>
<comment type="function">
    <text evidence="4 6">This protein binds specifically to 23S rRNA. It makes multiple contacts with different domains of the 23S rRNA in the assembled 50S subunit and ribosome.</text>
</comment>
<accession>A0A7C4NPD1</accession>
<dbReference type="InterPro" id="IPR001063">
    <property type="entry name" value="Ribosomal_uL22"/>
</dbReference>
<dbReference type="EMBL" id="DTBP01000014">
    <property type="protein sequence ID" value="HGQ73829.1"/>
    <property type="molecule type" value="Genomic_DNA"/>
</dbReference>
<dbReference type="Pfam" id="PF00237">
    <property type="entry name" value="Ribosomal_L22"/>
    <property type="match status" value="1"/>
</dbReference>
<proteinExistence type="inferred from homology"/>
<dbReference type="CDD" id="cd00336">
    <property type="entry name" value="Ribosomal_L22"/>
    <property type="match status" value="1"/>
</dbReference>
<evidence type="ECO:0000256" key="5">
    <source>
        <dbReference type="RuleBase" id="RU004005"/>
    </source>
</evidence>